<evidence type="ECO:0000256" key="6">
    <source>
        <dbReference type="ARBA" id="ARBA00022846"/>
    </source>
</evidence>
<evidence type="ECO:0000313" key="14">
    <source>
        <dbReference type="RefSeq" id="XP_022235997.1"/>
    </source>
</evidence>
<comment type="subcellular location">
    <subcellularLocation>
        <location evidence="1">Cell projection</location>
        <location evidence="1">Cilium</location>
        <location evidence="1">Flagellum</location>
    </subcellularLocation>
    <subcellularLocation>
        <location evidence="2">Cytoplasm</location>
    </subcellularLocation>
</comment>
<dbReference type="Gene3D" id="2.130.10.10">
    <property type="entry name" value="YVTN repeat-like/Quinoprotein amine dehydrogenase"/>
    <property type="match status" value="1"/>
</dbReference>
<evidence type="ECO:0000256" key="9">
    <source>
        <dbReference type="ARBA" id="ARBA00046056"/>
    </source>
</evidence>
<evidence type="ECO:0000256" key="10">
    <source>
        <dbReference type="ARBA" id="ARBA00047117"/>
    </source>
</evidence>
<keyword evidence="3" id="KW-0963">Cytoplasm</keyword>
<evidence type="ECO:0000313" key="11">
    <source>
        <dbReference type="Proteomes" id="UP000694941"/>
    </source>
</evidence>
<dbReference type="InterPro" id="IPR001680">
    <property type="entry name" value="WD40_rpt"/>
</dbReference>
<keyword evidence="11" id="KW-1185">Reference proteome</keyword>
<proteinExistence type="inferred from homology"/>
<dbReference type="SMART" id="SM00320">
    <property type="entry name" value="WD40"/>
    <property type="match status" value="1"/>
</dbReference>
<dbReference type="PANTHER" id="PTHR13720:SF14">
    <property type="entry name" value="CILIA- AND FLAGELLA-ASSOCIATED PROTEIN 52"/>
    <property type="match status" value="1"/>
</dbReference>
<dbReference type="Pfam" id="PF00400">
    <property type="entry name" value="WD40"/>
    <property type="match status" value="1"/>
</dbReference>
<name>A0ABM1RX90_LIMPO</name>
<dbReference type="InterPro" id="IPR015943">
    <property type="entry name" value="WD40/YVTN_repeat-like_dom_sf"/>
</dbReference>
<keyword evidence="5" id="KW-0677">Repeat</keyword>
<comment type="subunit">
    <text evidence="10">Microtubule inner protein component of sperm flagellar doublet microtubules. Interacts with BRCA2. Interacts with the CCT chaperonin complex. Interacts with HSP70. Interacts with AK8. Interacts with CFAP45. Interacts with DNAI1. Interacts with IQDC.</text>
</comment>
<sequence>MSRHGGQEGLSELELLATIGFEGKVKGGLKLHHDCSNLIYALGNTIVIKDITRNNFTFLNGHTNSVSCLAVSKSGQYLASGQINFMGFKAKVIIWDFKKQQEWAGHELHKVKVEAVVFSASEQYLFLLVAQMMAVLLYGTS</sequence>
<evidence type="ECO:0000256" key="1">
    <source>
        <dbReference type="ARBA" id="ARBA00004230"/>
    </source>
</evidence>
<dbReference type="RefSeq" id="XP_022235997.1">
    <property type="nucleotide sequence ID" value="XM_022380289.1"/>
</dbReference>
<protein>
    <recommendedName>
        <fullName evidence="8">Cilia- and flagella-associated protein 52</fullName>
    </recommendedName>
</protein>
<evidence type="ECO:0000256" key="2">
    <source>
        <dbReference type="ARBA" id="ARBA00004496"/>
    </source>
</evidence>
<dbReference type="RefSeq" id="XP_022235995.1">
    <property type="nucleotide sequence ID" value="XM_022380287.1"/>
</dbReference>
<evidence type="ECO:0000313" key="13">
    <source>
        <dbReference type="RefSeq" id="XP_022235995.1"/>
    </source>
</evidence>
<keyword evidence="4" id="KW-0853">WD repeat</keyword>
<comment type="function">
    <text evidence="9">Microtubule inner protein (MIP) part of the dynein-decorated doublet microtubules (DMTs) in cilia axoneme. Important for proper ciliary and flagellar beating. May act in cooperation with CFAP45 and axonemal dynein subunit DNAH11. May play a role in cell growth and/or survival.</text>
</comment>
<evidence type="ECO:0000256" key="8">
    <source>
        <dbReference type="ARBA" id="ARBA00029552"/>
    </source>
</evidence>
<comment type="similarity">
    <text evidence="7">Belongs to the CFAP52 family.</text>
</comment>
<dbReference type="GeneID" id="111083640"/>
<accession>A0ABM1RX90</accession>
<dbReference type="RefSeq" id="XP_022235994.1">
    <property type="nucleotide sequence ID" value="XM_022380286.1"/>
</dbReference>
<dbReference type="PANTHER" id="PTHR13720">
    <property type="entry name" value="WD-40 REPEAT PROTEIN"/>
    <property type="match status" value="1"/>
</dbReference>
<reference evidence="12 13" key="1">
    <citation type="submission" date="2025-05" db="UniProtKB">
        <authorList>
            <consortium name="RefSeq"/>
        </authorList>
    </citation>
    <scope>IDENTIFICATION</scope>
    <source>
        <tissue evidence="12 13">Muscle</tissue>
    </source>
</reference>
<evidence type="ECO:0000256" key="3">
    <source>
        <dbReference type="ARBA" id="ARBA00022490"/>
    </source>
</evidence>
<keyword evidence="6" id="KW-0282">Flagellum</keyword>
<dbReference type="SUPFAM" id="SSF50978">
    <property type="entry name" value="WD40 repeat-like"/>
    <property type="match status" value="1"/>
</dbReference>
<keyword evidence="6" id="KW-0966">Cell projection</keyword>
<evidence type="ECO:0000313" key="12">
    <source>
        <dbReference type="RefSeq" id="XP_022235994.1"/>
    </source>
</evidence>
<organism evidence="11 13">
    <name type="scientific">Limulus polyphemus</name>
    <name type="common">Atlantic horseshoe crab</name>
    <dbReference type="NCBI Taxonomy" id="6850"/>
    <lineage>
        <taxon>Eukaryota</taxon>
        <taxon>Metazoa</taxon>
        <taxon>Ecdysozoa</taxon>
        <taxon>Arthropoda</taxon>
        <taxon>Chelicerata</taxon>
        <taxon>Merostomata</taxon>
        <taxon>Xiphosura</taxon>
        <taxon>Limulidae</taxon>
        <taxon>Limulus</taxon>
    </lineage>
</organism>
<dbReference type="Proteomes" id="UP000694941">
    <property type="component" value="Unplaced"/>
</dbReference>
<gene>
    <name evidence="12 13 14" type="primary">LOC111083640</name>
</gene>
<evidence type="ECO:0000256" key="4">
    <source>
        <dbReference type="ARBA" id="ARBA00022574"/>
    </source>
</evidence>
<dbReference type="InterPro" id="IPR036322">
    <property type="entry name" value="WD40_repeat_dom_sf"/>
</dbReference>
<keyword evidence="6" id="KW-0969">Cilium</keyword>
<evidence type="ECO:0000256" key="5">
    <source>
        <dbReference type="ARBA" id="ARBA00022737"/>
    </source>
</evidence>
<dbReference type="InterPro" id="IPR050630">
    <property type="entry name" value="WD_repeat_EMAP"/>
</dbReference>
<evidence type="ECO:0000256" key="7">
    <source>
        <dbReference type="ARBA" id="ARBA00029456"/>
    </source>
</evidence>